<gene>
    <name evidence="1" type="ORF">COU89_03645</name>
</gene>
<evidence type="ECO:0000313" key="2">
    <source>
        <dbReference type="Proteomes" id="UP000231569"/>
    </source>
</evidence>
<protein>
    <recommendedName>
        <fullName evidence="3">DUF2341 domain-containing protein</fullName>
    </recommendedName>
</protein>
<proteinExistence type="predicted"/>
<organism evidence="1 2">
    <name type="scientific">Candidatus Roizmanbacteria bacterium CG10_big_fil_rev_8_21_14_0_10_45_7</name>
    <dbReference type="NCBI Taxonomy" id="1974854"/>
    <lineage>
        <taxon>Bacteria</taxon>
        <taxon>Candidatus Roizmaniibacteriota</taxon>
    </lineage>
</organism>
<sequence>AEAGIEDALQKIRSNQAIDPSVVINADDPDPNKHIQVKVNAQDLGGGQTYISDTQLDSGDHFFLNMRSYAGDTMEICWASPNSAAIQVMFYYQDLSTVGAGQDSYFINPGIARFRYEPPAPDTLVEDQSCSVGGYTDSTGVLDLGIATGGKTPDFIAVWVWYGSVSGMAFIGDQNIPIQGKNVTATAYVTEQGTNVTRRITYFVSSRNYPPAWLFMGLATGSFNFGLGRTW</sequence>
<comment type="caution">
    <text evidence="1">The sequence shown here is derived from an EMBL/GenBank/DDBJ whole genome shotgun (WGS) entry which is preliminary data.</text>
</comment>
<feature type="non-terminal residue" evidence="1">
    <location>
        <position position="1"/>
    </location>
</feature>
<reference evidence="2" key="1">
    <citation type="submission" date="2017-09" db="EMBL/GenBank/DDBJ databases">
        <title>Depth-based differentiation of microbial function through sediment-hosted aquifers and enrichment of novel symbionts in the deep terrestrial subsurface.</title>
        <authorList>
            <person name="Probst A.J."/>
            <person name="Ladd B."/>
            <person name="Jarett J.K."/>
            <person name="Geller-Mcgrath D.E."/>
            <person name="Sieber C.M.K."/>
            <person name="Emerson J.B."/>
            <person name="Anantharaman K."/>
            <person name="Thomas B.C."/>
            <person name="Malmstrom R."/>
            <person name="Stieglmeier M."/>
            <person name="Klingl A."/>
            <person name="Woyke T."/>
            <person name="Ryan C.M."/>
            <person name="Banfield J.F."/>
        </authorList>
    </citation>
    <scope>NUCLEOTIDE SEQUENCE [LARGE SCALE GENOMIC DNA]</scope>
</reference>
<name>A0A2M8KU26_9BACT</name>
<dbReference type="AlphaFoldDB" id="A0A2M8KU26"/>
<evidence type="ECO:0008006" key="3">
    <source>
        <dbReference type="Google" id="ProtNLM"/>
    </source>
</evidence>
<dbReference type="EMBL" id="PFEE01000076">
    <property type="protein sequence ID" value="PJE63380.1"/>
    <property type="molecule type" value="Genomic_DNA"/>
</dbReference>
<accession>A0A2M8KU26</accession>
<dbReference type="Proteomes" id="UP000231569">
    <property type="component" value="Unassembled WGS sequence"/>
</dbReference>
<evidence type="ECO:0000313" key="1">
    <source>
        <dbReference type="EMBL" id="PJE63380.1"/>
    </source>
</evidence>